<protein>
    <submittedName>
        <fullName evidence="2">Carboxymuconolactone decarboxylase family protein</fullName>
    </submittedName>
</protein>
<evidence type="ECO:0000259" key="1">
    <source>
        <dbReference type="Pfam" id="PF02627"/>
    </source>
</evidence>
<dbReference type="SUPFAM" id="SSF69118">
    <property type="entry name" value="AhpD-like"/>
    <property type="match status" value="1"/>
</dbReference>
<proteinExistence type="predicted"/>
<name>A0A554SH39_9ACTN</name>
<organism evidence="2 3">
    <name type="scientific">Aeromicrobium piscarium</name>
    <dbReference type="NCBI Taxonomy" id="2590901"/>
    <lineage>
        <taxon>Bacteria</taxon>
        <taxon>Bacillati</taxon>
        <taxon>Actinomycetota</taxon>
        <taxon>Actinomycetes</taxon>
        <taxon>Propionibacteriales</taxon>
        <taxon>Nocardioidaceae</taxon>
        <taxon>Aeromicrobium</taxon>
    </lineage>
</organism>
<dbReference type="Gene3D" id="1.20.1290.10">
    <property type="entry name" value="AhpD-like"/>
    <property type="match status" value="1"/>
</dbReference>
<evidence type="ECO:0000313" key="3">
    <source>
        <dbReference type="Proteomes" id="UP000316988"/>
    </source>
</evidence>
<dbReference type="EMBL" id="VLNT01000002">
    <property type="protein sequence ID" value="TSD65669.1"/>
    <property type="molecule type" value="Genomic_DNA"/>
</dbReference>
<accession>A0A554SH39</accession>
<dbReference type="InterPro" id="IPR029032">
    <property type="entry name" value="AhpD-like"/>
</dbReference>
<dbReference type="RefSeq" id="WP_143911835.1">
    <property type="nucleotide sequence ID" value="NZ_VLNT01000002.1"/>
</dbReference>
<dbReference type="NCBIfam" id="TIGR00778">
    <property type="entry name" value="ahpD_dom"/>
    <property type="match status" value="1"/>
</dbReference>
<comment type="caution">
    <text evidence="2">The sequence shown here is derived from an EMBL/GenBank/DDBJ whole genome shotgun (WGS) entry which is preliminary data.</text>
</comment>
<reference evidence="2 3" key="1">
    <citation type="submission" date="2019-07" db="EMBL/GenBank/DDBJ databases">
        <authorList>
            <person name="Zhao L.H."/>
        </authorList>
    </citation>
    <scope>NUCLEOTIDE SEQUENCE [LARGE SCALE GENOMIC DNA]</scope>
    <source>
        <strain evidence="2 3">Co35</strain>
    </source>
</reference>
<dbReference type="PANTHER" id="PTHR33930">
    <property type="entry name" value="ALKYL HYDROPEROXIDE REDUCTASE AHPD"/>
    <property type="match status" value="1"/>
</dbReference>
<dbReference type="AlphaFoldDB" id="A0A554SH39"/>
<dbReference type="InterPro" id="IPR003779">
    <property type="entry name" value="CMD-like"/>
</dbReference>
<gene>
    <name evidence="2" type="ORF">FNM00_04410</name>
</gene>
<feature type="domain" description="Carboxymuconolactone decarboxylase-like" evidence="1">
    <location>
        <begin position="18"/>
        <end position="98"/>
    </location>
</feature>
<dbReference type="InterPro" id="IPR004675">
    <property type="entry name" value="AhpD_core"/>
</dbReference>
<dbReference type="GO" id="GO:0051920">
    <property type="term" value="F:peroxiredoxin activity"/>
    <property type="evidence" value="ECO:0007669"/>
    <property type="project" value="InterPro"/>
</dbReference>
<dbReference type="OrthoDB" id="9801997at2"/>
<dbReference type="Pfam" id="PF02627">
    <property type="entry name" value="CMD"/>
    <property type="match status" value="1"/>
</dbReference>
<dbReference type="Proteomes" id="UP000316988">
    <property type="component" value="Unassembled WGS sequence"/>
</dbReference>
<evidence type="ECO:0000313" key="2">
    <source>
        <dbReference type="EMBL" id="TSD65669.1"/>
    </source>
</evidence>
<keyword evidence="3" id="KW-1185">Reference proteome</keyword>
<sequence length="109" mass="11901">MYELTDRQYAKDIRKADPDAFAAYSAYHEEVLRGDSSPLDARTTEMIALGVAFTTQCPHCIHSHSVAARSAGVTEEELARVIHIASALRSGGAMTHGMVAWKFFDEDAG</sequence>
<dbReference type="PANTHER" id="PTHR33930:SF2">
    <property type="entry name" value="BLR3452 PROTEIN"/>
    <property type="match status" value="1"/>
</dbReference>